<dbReference type="PIRSF" id="PIRSF006135">
    <property type="entry name" value="CobU"/>
    <property type="match status" value="1"/>
</dbReference>
<name>A0A939DXJ8_9CORY</name>
<evidence type="ECO:0000256" key="15">
    <source>
        <dbReference type="ARBA" id="ARBA00023134"/>
    </source>
</evidence>
<evidence type="ECO:0000256" key="7">
    <source>
        <dbReference type="ARBA" id="ARBA00007490"/>
    </source>
</evidence>
<dbReference type="Gene3D" id="3.40.50.300">
    <property type="entry name" value="P-loop containing nucleotide triphosphate hydrolases"/>
    <property type="match status" value="1"/>
</dbReference>
<keyword evidence="12 19" id="KW-0547">Nucleotide-binding</keyword>
<dbReference type="RefSeq" id="WP_207117479.1">
    <property type="nucleotide sequence ID" value="NZ_JAFLEQ010000003.1"/>
</dbReference>
<keyword evidence="10" id="KW-0169">Cobalamin biosynthesis</keyword>
<dbReference type="Pfam" id="PF02283">
    <property type="entry name" value="CobU"/>
    <property type="match status" value="1"/>
</dbReference>
<evidence type="ECO:0000256" key="5">
    <source>
        <dbReference type="ARBA" id="ARBA00004692"/>
    </source>
</evidence>
<evidence type="ECO:0000256" key="3">
    <source>
        <dbReference type="ARBA" id="ARBA00001522"/>
    </source>
</evidence>
<feature type="binding site" evidence="19">
    <location>
        <begin position="33"/>
        <end position="35"/>
    </location>
    <ligand>
        <name>GTP</name>
        <dbReference type="ChEBI" id="CHEBI:37565"/>
    </ligand>
</feature>
<evidence type="ECO:0000256" key="13">
    <source>
        <dbReference type="ARBA" id="ARBA00022777"/>
    </source>
</evidence>
<accession>A0A939DXJ8</accession>
<evidence type="ECO:0000256" key="19">
    <source>
        <dbReference type="PIRSR" id="PIRSR006135-2"/>
    </source>
</evidence>
<evidence type="ECO:0000256" key="14">
    <source>
        <dbReference type="ARBA" id="ARBA00022840"/>
    </source>
</evidence>
<evidence type="ECO:0000256" key="17">
    <source>
        <dbReference type="ARBA" id="ARBA00030571"/>
    </source>
</evidence>
<dbReference type="GO" id="GO:0009236">
    <property type="term" value="P:cobalamin biosynthetic process"/>
    <property type="evidence" value="ECO:0007669"/>
    <property type="project" value="UniProtKB-KW"/>
</dbReference>
<feature type="active site" description="GMP-histidine intermediate" evidence="18">
    <location>
        <position position="51"/>
    </location>
</feature>
<comment type="similarity">
    <text evidence="7">Belongs to the CobU/CobP family.</text>
</comment>
<evidence type="ECO:0000256" key="11">
    <source>
        <dbReference type="ARBA" id="ARBA00022679"/>
    </source>
</evidence>
<dbReference type="EC" id="2.7.7.62" evidence="9"/>
<proteinExistence type="inferred from homology"/>
<keyword evidence="11" id="KW-0808">Transferase</keyword>
<evidence type="ECO:0000256" key="4">
    <source>
        <dbReference type="ARBA" id="ARBA00003889"/>
    </source>
</evidence>
<dbReference type="PANTHER" id="PTHR34848">
    <property type="match status" value="1"/>
</dbReference>
<evidence type="ECO:0000256" key="1">
    <source>
        <dbReference type="ARBA" id="ARBA00000312"/>
    </source>
</evidence>
<dbReference type="InterPro" id="IPR027417">
    <property type="entry name" value="P-loop_NTPase"/>
</dbReference>
<dbReference type="GO" id="GO:0005524">
    <property type="term" value="F:ATP binding"/>
    <property type="evidence" value="ECO:0007669"/>
    <property type="project" value="UniProtKB-KW"/>
</dbReference>
<feature type="binding site" evidence="19">
    <location>
        <begin position="52"/>
        <end position="55"/>
    </location>
    <ligand>
        <name>GTP</name>
        <dbReference type="ChEBI" id="CHEBI:37565"/>
    </ligand>
</feature>
<feature type="binding site" evidence="19">
    <location>
        <begin position="7"/>
        <end position="14"/>
    </location>
    <ligand>
        <name>GTP</name>
        <dbReference type="ChEBI" id="CHEBI:37565"/>
    </ligand>
</feature>
<evidence type="ECO:0000256" key="10">
    <source>
        <dbReference type="ARBA" id="ARBA00022573"/>
    </source>
</evidence>
<dbReference type="GO" id="GO:0043752">
    <property type="term" value="F:adenosylcobinamide kinase activity"/>
    <property type="evidence" value="ECO:0007669"/>
    <property type="project" value="UniProtKB-EC"/>
</dbReference>
<gene>
    <name evidence="20" type="ORF">JZY06_00220</name>
</gene>
<evidence type="ECO:0000256" key="16">
    <source>
        <dbReference type="ARBA" id="ARBA00029570"/>
    </source>
</evidence>
<dbReference type="EMBL" id="JAFLEQ010000003">
    <property type="protein sequence ID" value="MBN9643060.1"/>
    <property type="molecule type" value="Genomic_DNA"/>
</dbReference>
<dbReference type="AlphaFoldDB" id="A0A939DXJ8"/>
<feature type="binding site" evidence="19">
    <location>
        <position position="82"/>
    </location>
    <ligand>
        <name>GTP</name>
        <dbReference type="ChEBI" id="CHEBI:37565"/>
    </ligand>
</feature>
<dbReference type="GO" id="GO:0008820">
    <property type="term" value="F:cobinamide phosphate guanylyltransferase activity"/>
    <property type="evidence" value="ECO:0007669"/>
    <property type="project" value="UniProtKB-EC"/>
</dbReference>
<organism evidence="20 21">
    <name type="scientific">Corynebacterium mendelii</name>
    <dbReference type="NCBI Taxonomy" id="2765362"/>
    <lineage>
        <taxon>Bacteria</taxon>
        <taxon>Bacillati</taxon>
        <taxon>Actinomycetota</taxon>
        <taxon>Actinomycetes</taxon>
        <taxon>Mycobacteriales</taxon>
        <taxon>Corynebacteriaceae</taxon>
        <taxon>Corynebacterium</taxon>
    </lineage>
</organism>
<protein>
    <recommendedName>
        <fullName evidence="16">Adenosylcobinamide kinase</fullName>
        <ecNumber evidence="8">2.7.1.156</ecNumber>
        <ecNumber evidence="9">2.7.7.62</ecNumber>
    </recommendedName>
    <alternativeName>
        <fullName evidence="17">Adenosylcobinamide-phosphate guanylyltransferase</fullName>
    </alternativeName>
</protein>
<dbReference type="Proteomes" id="UP000664332">
    <property type="component" value="Unassembled WGS sequence"/>
</dbReference>
<dbReference type="PANTHER" id="PTHR34848:SF1">
    <property type="entry name" value="BIFUNCTIONAL ADENOSYLCOBALAMIN BIOSYNTHESIS PROTEIN COBU"/>
    <property type="match status" value="1"/>
</dbReference>
<keyword evidence="14" id="KW-0067">ATP-binding</keyword>
<sequence>MRTLILGGARSGKSARAEYLAGGIGRLPVTYVATARPWPGDDDFADRIAAHRRRRPAEWTTIDNRDAVDVLTTPPDGVVLVDDLGTWLTFVLDQHDAWDKPRGTVSSRTSALVKAVAEYPADPDHHLVLVSPEVGLSVIPEHASARLFRDELGQLNAGVAAACDRVELVVAGCRLSLKG</sequence>
<evidence type="ECO:0000313" key="20">
    <source>
        <dbReference type="EMBL" id="MBN9643060.1"/>
    </source>
</evidence>
<dbReference type="CDD" id="cd00544">
    <property type="entry name" value="CobU"/>
    <property type="match status" value="1"/>
</dbReference>
<comment type="pathway">
    <text evidence="6">Cofactor biosynthesis; adenosylcobalamin biosynthesis; adenosylcobalamin from cob(II)yrinate a,c-diamide: step 5/7.</text>
</comment>
<reference evidence="20" key="1">
    <citation type="submission" date="2021-03" db="EMBL/GenBank/DDBJ databases">
        <authorList>
            <person name="Sun Q."/>
        </authorList>
    </citation>
    <scope>NUCLEOTIDE SEQUENCE</scope>
    <source>
        <strain evidence="20">CCM 8862</strain>
    </source>
</reference>
<keyword evidence="21" id="KW-1185">Reference proteome</keyword>
<comment type="catalytic activity">
    <reaction evidence="2">
        <text>adenosylcob(III)inamide phosphate + GTP + H(+) = adenosylcob(III)inamide-GDP + diphosphate</text>
        <dbReference type="Rhea" id="RHEA:22712"/>
        <dbReference type="ChEBI" id="CHEBI:15378"/>
        <dbReference type="ChEBI" id="CHEBI:33019"/>
        <dbReference type="ChEBI" id="CHEBI:37565"/>
        <dbReference type="ChEBI" id="CHEBI:58502"/>
        <dbReference type="ChEBI" id="CHEBI:60487"/>
        <dbReference type="EC" id="2.7.7.62"/>
    </reaction>
</comment>
<dbReference type="InterPro" id="IPR003203">
    <property type="entry name" value="CobU/CobP"/>
</dbReference>
<comment type="catalytic activity">
    <reaction evidence="3">
        <text>adenosylcob(III)inamide + GTP = adenosylcob(III)inamide phosphate + GDP + H(+)</text>
        <dbReference type="Rhea" id="RHEA:15765"/>
        <dbReference type="ChEBI" id="CHEBI:2480"/>
        <dbReference type="ChEBI" id="CHEBI:15378"/>
        <dbReference type="ChEBI" id="CHEBI:37565"/>
        <dbReference type="ChEBI" id="CHEBI:58189"/>
        <dbReference type="ChEBI" id="CHEBI:58502"/>
        <dbReference type="EC" id="2.7.1.156"/>
    </reaction>
</comment>
<comment type="catalytic activity">
    <reaction evidence="1">
        <text>adenosylcob(III)inamide + ATP = adenosylcob(III)inamide phosphate + ADP + H(+)</text>
        <dbReference type="Rhea" id="RHEA:15769"/>
        <dbReference type="ChEBI" id="CHEBI:2480"/>
        <dbReference type="ChEBI" id="CHEBI:15378"/>
        <dbReference type="ChEBI" id="CHEBI:30616"/>
        <dbReference type="ChEBI" id="CHEBI:58502"/>
        <dbReference type="ChEBI" id="CHEBI:456216"/>
        <dbReference type="EC" id="2.7.1.156"/>
    </reaction>
</comment>
<comment type="function">
    <text evidence="4">Catalyzes ATP-dependent phosphorylation of adenosylcobinamide and addition of GMP to adenosylcobinamide phosphate.</text>
</comment>
<evidence type="ECO:0000313" key="21">
    <source>
        <dbReference type="Proteomes" id="UP000664332"/>
    </source>
</evidence>
<dbReference type="GO" id="GO:0005525">
    <property type="term" value="F:GTP binding"/>
    <property type="evidence" value="ECO:0007669"/>
    <property type="project" value="UniProtKB-KW"/>
</dbReference>
<comment type="pathway">
    <text evidence="5">Cofactor biosynthesis; adenosylcobalamin biosynthesis; adenosylcobalamin from cob(II)yrinate a,c-diamide: step 6/7.</text>
</comment>
<evidence type="ECO:0000256" key="8">
    <source>
        <dbReference type="ARBA" id="ARBA00012016"/>
    </source>
</evidence>
<evidence type="ECO:0000256" key="9">
    <source>
        <dbReference type="ARBA" id="ARBA00012523"/>
    </source>
</evidence>
<evidence type="ECO:0000256" key="18">
    <source>
        <dbReference type="PIRSR" id="PIRSR006135-1"/>
    </source>
</evidence>
<comment type="caution">
    <text evidence="20">The sequence shown here is derived from an EMBL/GenBank/DDBJ whole genome shotgun (WGS) entry which is preliminary data.</text>
</comment>
<evidence type="ECO:0000256" key="12">
    <source>
        <dbReference type="ARBA" id="ARBA00022741"/>
    </source>
</evidence>
<evidence type="ECO:0000256" key="2">
    <source>
        <dbReference type="ARBA" id="ARBA00000711"/>
    </source>
</evidence>
<keyword evidence="13 20" id="KW-0418">Kinase</keyword>
<dbReference type="SUPFAM" id="SSF52540">
    <property type="entry name" value="P-loop containing nucleoside triphosphate hydrolases"/>
    <property type="match status" value="1"/>
</dbReference>
<evidence type="ECO:0000256" key="6">
    <source>
        <dbReference type="ARBA" id="ARBA00005159"/>
    </source>
</evidence>
<keyword evidence="15 19" id="KW-0342">GTP-binding</keyword>
<dbReference type="EC" id="2.7.1.156" evidence="8"/>
<keyword evidence="20" id="KW-0548">Nucleotidyltransferase</keyword>